<proteinExistence type="inferred from homology"/>
<evidence type="ECO:0000256" key="4">
    <source>
        <dbReference type="ARBA" id="ARBA00013089"/>
    </source>
</evidence>
<reference evidence="10 11" key="1">
    <citation type="submission" date="2016-03" db="EMBL/GenBank/DDBJ databases">
        <title>Acetic acid bacteria sequencing.</title>
        <authorList>
            <person name="Brandt J."/>
            <person name="Jakob F."/>
            <person name="Vogel R.F."/>
        </authorList>
    </citation>
    <scope>NUCLEOTIDE SEQUENCE [LARGE SCALE GENOMIC DNA]</scope>
    <source>
        <strain evidence="10 11">NBRC 101099</strain>
    </source>
</reference>
<dbReference type="InterPro" id="IPR001608">
    <property type="entry name" value="Ala_racemase_N"/>
</dbReference>
<dbReference type="Gene3D" id="3.20.20.10">
    <property type="entry name" value="Alanine racemase"/>
    <property type="match status" value="1"/>
</dbReference>
<evidence type="ECO:0000256" key="5">
    <source>
        <dbReference type="ARBA" id="ARBA00022898"/>
    </source>
</evidence>
<comment type="pathway">
    <text evidence="7">Amino-acid biosynthesis; D-alanine biosynthesis; D-alanine from L-alanine: step 1/1.</text>
</comment>
<comment type="cofactor">
    <cofactor evidence="2 7 8">
        <name>pyridoxal 5'-phosphate</name>
        <dbReference type="ChEBI" id="CHEBI:597326"/>
    </cofactor>
</comment>
<dbReference type="PANTHER" id="PTHR30511">
    <property type="entry name" value="ALANINE RACEMASE"/>
    <property type="match status" value="1"/>
</dbReference>
<evidence type="ECO:0000256" key="1">
    <source>
        <dbReference type="ARBA" id="ARBA00000316"/>
    </source>
</evidence>
<evidence type="ECO:0000256" key="8">
    <source>
        <dbReference type="PIRSR" id="PIRSR600821-50"/>
    </source>
</evidence>
<evidence type="ECO:0000256" key="2">
    <source>
        <dbReference type="ARBA" id="ARBA00001933"/>
    </source>
</evidence>
<keyword evidence="5 7" id="KW-0663">Pyridoxal phosphate</keyword>
<dbReference type="GO" id="GO:0008784">
    <property type="term" value="F:alanine racemase activity"/>
    <property type="evidence" value="ECO:0007669"/>
    <property type="project" value="UniProtKB-UniRule"/>
</dbReference>
<dbReference type="EC" id="5.1.1.1" evidence="4 7"/>
<dbReference type="InterPro" id="IPR020622">
    <property type="entry name" value="Ala_racemase_pyridoxalP-BS"/>
</dbReference>
<sequence>MSASRDGAGGWLSIDLGAIGTNYRRLREHVGPATQVGAAVKADAYGLGVSKVAPVLHRAGCRNFFVATVDEALALRTLLGPDATIFQLNGPFAGSEATLADAAITPVLNSPAQIALWRALAKRRTQRLPCALQIDSGMSRFGLNEADILALGNDFAAFDVKLVMSHLACADEPDHRQNTAQLATFRRLRPLLPHAPSSLAASSGIYLGPDFHFDLVRPGVALYGGNPTPDRANPMRGTVTLSIRMIQERRIEPGTAVGYSARFVASRHSRIATLSAGYADGLPRAAGGRAVAVHPERPDVPLPIVGRVSMDCLALDITDLGEMPVPPGTAFELIGPHRPIDAVAAGLDTISYELLTSLGHRYHRDYIESME</sequence>
<comment type="similarity">
    <text evidence="3 7">Belongs to the alanine racemase family.</text>
</comment>
<dbReference type="PROSITE" id="PS00395">
    <property type="entry name" value="ALANINE_RACEMASE"/>
    <property type="match status" value="1"/>
</dbReference>
<feature type="binding site" evidence="7 9">
    <location>
        <position position="310"/>
    </location>
    <ligand>
        <name>substrate</name>
    </ligand>
</feature>
<dbReference type="GO" id="GO:0030632">
    <property type="term" value="P:D-alanine biosynthetic process"/>
    <property type="evidence" value="ECO:0007669"/>
    <property type="project" value="UniProtKB-UniRule"/>
</dbReference>
<dbReference type="STRING" id="320497.A0U93_05940"/>
<dbReference type="UniPathway" id="UPA00042">
    <property type="reaction ID" value="UER00497"/>
</dbReference>
<name>A0A1U9KP21_9PROT</name>
<dbReference type="InterPro" id="IPR000821">
    <property type="entry name" value="Ala_racemase"/>
</dbReference>
<feature type="active site" description="Proton acceptor; specific for L-alanine" evidence="7">
    <location>
        <position position="259"/>
    </location>
</feature>
<dbReference type="InterPro" id="IPR011079">
    <property type="entry name" value="Ala_racemase_C"/>
</dbReference>
<dbReference type="Gene3D" id="2.40.37.10">
    <property type="entry name" value="Lyase, Ornithine Decarboxylase, Chain A, domain 1"/>
    <property type="match status" value="1"/>
</dbReference>
<accession>A0A1U9KP21</accession>
<evidence type="ECO:0000256" key="6">
    <source>
        <dbReference type="ARBA" id="ARBA00023235"/>
    </source>
</evidence>
<feature type="active site" description="Proton acceptor; specific for D-alanine" evidence="7">
    <location>
        <position position="41"/>
    </location>
</feature>
<keyword evidence="11" id="KW-1185">Reference proteome</keyword>
<dbReference type="AlphaFoldDB" id="A0A1U9KP21"/>
<dbReference type="InterPro" id="IPR009006">
    <property type="entry name" value="Ala_racemase/Decarboxylase_C"/>
</dbReference>
<dbReference type="PRINTS" id="PR00992">
    <property type="entry name" value="ALARACEMASE"/>
</dbReference>
<dbReference type="Proteomes" id="UP000188604">
    <property type="component" value="Chromosome"/>
</dbReference>
<comment type="catalytic activity">
    <reaction evidence="1 7">
        <text>L-alanine = D-alanine</text>
        <dbReference type="Rhea" id="RHEA:20249"/>
        <dbReference type="ChEBI" id="CHEBI:57416"/>
        <dbReference type="ChEBI" id="CHEBI:57972"/>
        <dbReference type="EC" id="5.1.1.1"/>
    </reaction>
</comment>
<dbReference type="SUPFAM" id="SSF51419">
    <property type="entry name" value="PLP-binding barrel"/>
    <property type="match status" value="1"/>
</dbReference>
<dbReference type="GO" id="GO:0030170">
    <property type="term" value="F:pyridoxal phosphate binding"/>
    <property type="evidence" value="ECO:0007669"/>
    <property type="project" value="UniProtKB-UniRule"/>
</dbReference>
<keyword evidence="6 7" id="KW-0413">Isomerase</keyword>
<dbReference type="CDD" id="cd00430">
    <property type="entry name" value="PLPDE_III_AR"/>
    <property type="match status" value="1"/>
</dbReference>
<dbReference type="NCBIfam" id="TIGR00492">
    <property type="entry name" value="alr"/>
    <property type="match status" value="1"/>
</dbReference>
<dbReference type="InterPro" id="IPR029066">
    <property type="entry name" value="PLP-binding_barrel"/>
</dbReference>
<dbReference type="OrthoDB" id="9813814at2"/>
<evidence type="ECO:0000256" key="3">
    <source>
        <dbReference type="ARBA" id="ARBA00007880"/>
    </source>
</evidence>
<protein>
    <recommendedName>
        <fullName evidence="4 7">Alanine racemase</fullName>
        <ecNumber evidence="4 7">5.1.1.1</ecNumber>
    </recommendedName>
</protein>
<dbReference type="RefSeq" id="WP_077806540.1">
    <property type="nucleotide sequence ID" value="NZ_BJXS01000002.1"/>
</dbReference>
<dbReference type="PANTHER" id="PTHR30511:SF0">
    <property type="entry name" value="ALANINE RACEMASE, CATABOLIC-RELATED"/>
    <property type="match status" value="1"/>
</dbReference>
<evidence type="ECO:0000313" key="11">
    <source>
        <dbReference type="Proteomes" id="UP000188604"/>
    </source>
</evidence>
<evidence type="ECO:0000256" key="9">
    <source>
        <dbReference type="PIRSR" id="PIRSR600821-52"/>
    </source>
</evidence>
<feature type="modified residue" description="N6-(pyridoxal phosphate)lysine" evidence="7 8">
    <location>
        <position position="41"/>
    </location>
</feature>
<dbReference type="GO" id="GO:0005829">
    <property type="term" value="C:cytosol"/>
    <property type="evidence" value="ECO:0007669"/>
    <property type="project" value="TreeGrafter"/>
</dbReference>
<evidence type="ECO:0000256" key="7">
    <source>
        <dbReference type="HAMAP-Rule" id="MF_01201"/>
    </source>
</evidence>
<dbReference type="SUPFAM" id="SSF50621">
    <property type="entry name" value="Alanine racemase C-terminal domain-like"/>
    <property type="match status" value="1"/>
</dbReference>
<dbReference type="HAMAP" id="MF_01201">
    <property type="entry name" value="Ala_racemase"/>
    <property type="match status" value="1"/>
</dbReference>
<dbReference type="SMART" id="SM01005">
    <property type="entry name" value="Ala_racemase_C"/>
    <property type="match status" value="1"/>
</dbReference>
<comment type="function">
    <text evidence="7">Catalyzes the interconversion of L-alanine and D-alanine. May also act on other amino acids.</text>
</comment>
<organism evidence="10 11">
    <name type="scientific">Neoasaia chiangmaiensis</name>
    <dbReference type="NCBI Taxonomy" id="320497"/>
    <lineage>
        <taxon>Bacteria</taxon>
        <taxon>Pseudomonadati</taxon>
        <taxon>Pseudomonadota</taxon>
        <taxon>Alphaproteobacteria</taxon>
        <taxon>Acetobacterales</taxon>
        <taxon>Acetobacteraceae</taxon>
        <taxon>Neoasaia</taxon>
    </lineage>
</organism>
<dbReference type="KEGG" id="nch:A0U93_05940"/>
<dbReference type="Pfam" id="PF01168">
    <property type="entry name" value="Ala_racemase_N"/>
    <property type="match status" value="1"/>
</dbReference>
<evidence type="ECO:0000313" key="10">
    <source>
        <dbReference type="EMBL" id="AQS87552.1"/>
    </source>
</evidence>
<gene>
    <name evidence="10" type="ORF">A0U93_05940</name>
</gene>
<dbReference type="Pfam" id="PF00842">
    <property type="entry name" value="Ala_racemase_C"/>
    <property type="match status" value="1"/>
</dbReference>
<feature type="binding site" evidence="7 9">
    <location>
        <position position="140"/>
    </location>
    <ligand>
        <name>substrate</name>
    </ligand>
</feature>
<dbReference type="EMBL" id="CP014691">
    <property type="protein sequence ID" value="AQS87552.1"/>
    <property type="molecule type" value="Genomic_DNA"/>
</dbReference>